<reference evidence="5 6" key="1">
    <citation type="journal article" date="2016" name="Genome Biol. Evol.">
        <title>Divergent and convergent evolution of fungal pathogenicity.</title>
        <authorList>
            <person name="Shang Y."/>
            <person name="Xiao G."/>
            <person name="Zheng P."/>
            <person name="Cen K."/>
            <person name="Zhan S."/>
            <person name="Wang C."/>
        </authorList>
    </citation>
    <scope>NUCLEOTIDE SEQUENCE [LARGE SCALE GENOMIC DNA]</scope>
    <source>
        <strain evidence="5 6">ARSEF 2679</strain>
    </source>
</reference>
<keyword evidence="6" id="KW-1185">Reference proteome</keyword>
<comment type="cofactor">
    <cofactor evidence="1">
        <name>Zn(2+)</name>
        <dbReference type="ChEBI" id="CHEBI:29105"/>
    </cofactor>
</comment>
<accession>A0A167UBP2</accession>
<dbReference type="SUPFAM" id="SSF52540">
    <property type="entry name" value="P-loop containing nucleoside triphosphate hydrolases"/>
    <property type="match status" value="1"/>
</dbReference>
<dbReference type="InterPro" id="IPR040632">
    <property type="entry name" value="Sulfotransfer_4"/>
</dbReference>
<dbReference type="Pfam" id="PF07973">
    <property type="entry name" value="tRNA_SAD"/>
    <property type="match status" value="1"/>
</dbReference>
<dbReference type="InterPro" id="IPR018163">
    <property type="entry name" value="Thr/Ala-tRNA-synth_IIc_edit"/>
</dbReference>
<dbReference type="Gene3D" id="3.40.50.300">
    <property type="entry name" value="P-loop containing nucleotide triphosphate hydrolases"/>
    <property type="match status" value="1"/>
</dbReference>
<dbReference type="AlphaFoldDB" id="A0A167UBP2"/>
<sequence length="538" mass="59310">MSRLIDRLPQPEKILEKKLIVLSKSRTGTFSMYQCFQMLGYKPYHMYECVMSGSTHLNLLNEALRNKYLGEGKPYDRADFDKWLANYDAIVEIPSYFVEEFIEYYPDAKFILTERDLAAWDKSLSHLVNTVTKATHSFPLNVVYQIDSHIASFTDVNDTFWQVIFHGRGPRAGMPLAQADYVRELLDVKLEDGFGWEQICPFLGVPIPKEKYPRGNAPAEFDKLLGGFIGDRMAATAYKVIGSVLVPAMAIESARTYLAFHHNAKLYRLTTSVISTRPFAALEEANRQLFKDGSDEDHVVVTAETIFHPQGGGQPSDQGTMTAVPSPGSSGSQSTPVSSAASFAVRAVRIDAVHDGQVLHLGRFTSPPALSSFQPPTAAVEQAIDVDRRLYHSRLHTAGHVLGAAVRHLVGDSVPGFDELKASHFPDSAGCEFRGAIDGAWKPAIQARVDEYVAAAMPVEVDFWDADEFRAAGLGRLIPDESFLAPGETKFRVVKIVGAEVYPCGGTHVDTTDLCGETTVRKIARSKGVSRVSYTVKP</sequence>
<organism evidence="5 6">
    <name type="scientific">Cordyceps fumosorosea (strain ARSEF 2679)</name>
    <name type="common">Isaria fumosorosea</name>
    <dbReference type="NCBI Taxonomy" id="1081104"/>
    <lineage>
        <taxon>Eukaryota</taxon>
        <taxon>Fungi</taxon>
        <taxon>Dikarya</taxon>
        <taxon>Ascomycota</taxon>
        <taxon>Pezizomycotina</taxon>
        <taxon>Sordariomycetes</taxon>
        <taxon>Hypocreomycetidae</taxon>
        <taxon>Hypocreales</taxon>
        <taxon>Cordycipitaceae</taxon>
        <taxon>Cordyceps</taxon>
    </lineage>
</organism>
<evidence type="ECO:0000313" key="5">
    <source>
        <dbReference type="EMBL" id="OAA61424.1"/>
    </source>
</evidence>
<dbReference type="OrthoDB" id="408152at2759"/>
<dbReference type="PANTHER" id="PTHR43462">
    <property type="entry name" value="ALANYL-TRNA EDITING PROTEIN"/>
    <property type="match status" value="1"/>
</dbReference>
<evidence type="ECO:0000259" key="4">
    <source>
        <dbReference type="SMART" id="SM00863"/>
    </source>
</evidence>
<dbReference type="Proteomes" id="UP000076744">
    <property type="component" value="Unassembled WGS sequence"/>
</dbReference>
<dbReference type="EMBL" id="AZHB01000013">
    <property type="protein sequence ID" value="OAA61424.1"/>
    <property type="molecule type" value="Genomic_DNA"/>
</dbReference>
<feature type="domain" description="Threonyl/alanyl tRNA synthetase SAD" evidence="4">
    <location>
        <begin position="491"/>
        <end position="533"/>
    </location>
</feature>
<dbReference type="Gene3D" id="3.30.980.10">
    <property type="entry name" value="Threonyl-trna Synthetase, Chain A, domain 2"/>
    <property type="match status" value="1"/>
</dbReference>
<dbReference type="FunFam" id="2.40.30.130:FF:000018">
    <property type="entry name" value="Alanyl-tRNA synthetase, putative"/>
    <property type="match status" value="1"/>
</dbReference>
<dbReference type="InterPro" id="IPR009000">
    <property type="entry name" value="Transl_B-barrel_sf"/>
</dbReference>
<dbReference type="InterPro" id="IPR051335">
    <property type="entry name" value="Alanyl-tRNA_Editing_Enzymes"/>
</dbReference>
<dbReference type="STRING" id="1081104.A0A167UBP2"/>
<dbReference type="PANTHER" id="PTHR43462:SF2">
    <property type="entry name" value="THREONYL AND ALANYL TRNA SYNTHETASE SECOND ADDITIONAL DOMAIN-CONTAINING PROTEIN"/>
    <property type="match status" value="1"/>
</dbReference>
<dbReference type="InterPro" id="IPR012947">
    <property type="entry name" value="tRNA_SAD"/>
</dbReference>
<protein>
    <recommendedName>
        <fullName evidence="4">Threonyl/alanyl tRNA synthetase SAD domain-containing protein</fullName>
    </recommendedName>
</protein>
<dbReference type="GO" id="GO:0043039">
    <property type="term" value="P:tRNA aminoacylation"/>
    <property type="evidence" value="ECO:0007669"/>
    <property type="project" value="InterPro"/>
</dbReference>
<proteinExistence type="inferred from homology"/>
<comment type="caution">
    <text evidence="5">The sequence shown here is derived from an EMBL/GenBank/DDBJ whole genome shotgun (WGS) entry which is preliminary data.</text>
</comment>
<name>A0A167UBP2_CORFA</name>
<evidence type="ECO:0000256" key="1">
    <source>
        <dbReference type="ARBA" id="ARBA00001947"/>
    </source>
</evidence>
<dbReference type="GO" id="GO:0004812">
    <property type="term" value="F:aminoacyl-tRNA ligase activity"/>
    <property type="evidence" value="ECO:0007669"/>
    <property type="project" value="InterPro"/>
</dbReference>
<dbReference type="GeneID" id="30021795"/>
<comment type="similarity">
    <text evidence="2">Belongs to the class-II aminoacyl-tRNA synthetase family. Alax-L subfamily.</text>
</comment>
<dbReference type="InterPro" id="IPR027417">
    <property type="entry name" value="P-loop_NTPase"/>
</dbReference>
<evidence type="ECO:0000256" key="3">
    <source>
        <dbReference type="SAM" id="MobiDB-lite"/>
    </source>
</evidence>
<evidence type="ECO:0000256" key="2">
    <source>
        <dbReference type="ARBA" id="ARBA00008429"/>
    </source>
</evidence>
<gene>
    <name evidence="5" type="ORF">ISF_05503</name>
</gene>
<dbReference type="GO" id="GO:0005524">
    <property type="term" value="F:ATP binding"/>
    <property type="evidence" value="ECO:0007669"/>
    <property type="project" value="InterPro"/>
</dbReference>
<feature type="compositionally biased region" description="Low complexity" evidence="3">
    <location>
        <begin position="323"/>
        <end position="336"/>
    </location>
</feature>
<dbReference type="Gene3D" id="2.40.30.130">
    <property type="match status" value="1"/>
</dbReference>
<dbReference type="SMART" id="SM00863">
    <property type="entry name" value="tRNA_SAD"/>
    <property type="match status" value="1"/>
</dbReference>
<dbReference type="Pfam" id="PF17784">
    <property type="entry name" value="Sulfotransfer_4"/>
    <property type="match status" value="1"/>
</dbReference>
<evidence type="ECO:0000313" key="6">
    <source>
        <dbReference type="Proteomes" id="UP000076744"/>
    </source>
</evidence>
<dbReference type="FunFam" id="3.30.980.10:FF:000008">
    <property type="entry name" value="Similar to alanyl-tRNA synthetase"/>
    <property type="match status" value="1"/>
</dbReference>
<dbReference type="SUPFAM" id="SSF55186">
    <property type="entry name" value="ThrRS/AlaRS common domain"/>
    <property type="match status" value="1"/>
</dbReference>
<feature type="region of interest" description="Disordered" evidence="3">
    <location>
        <begin position="308"/>
        <end position="336"/>
    </location>
</feature>
<dbReference type="SUPFAM" id="SSF50447">
    <property type="entry name" value="Translation proteins"/>
    <property type="match status" value="1"/>
</dbReference>
<dbReference type="RefSeq" id="XP_018703679.1">
    <property type="nucleotide sequence ID" value="XM_018849108.1"/>
</dbReference>